<evidence type="ECO:0000256" key="1">
    <source>
        <dbReference type="SAM" id="MobiDB-lite"/>
    </source>
</evidence>
<sequence length="167" mass="16892">MATGAILAVLATSACARANPSVVAYVGSDGRVTQSELDTAVSGISQTLQPGQSVQESAVVNALIHGEIAQQVAAANNITITDADRDKLLKGSNLAPLLNIPDAKAVAYDVADAQLVPAKVGSDAYLKAVQSTPVELNPRYGQLNPEDRTIVDGSTGSLSTPAPAAGG</sequence>
<evidence type="ECO:0008006" key="5">
    <source>
        <dbReference type="Google" id="ProtNLM"/>
    </source>
</evidence>
<gene>
    <name evidence="3" type="ORF">GCM10022236_48590</name>
</gene>
<name>A0ABP7AU78_9ACTN</name>
<evidence type="ECO:0000313" key="4">
    <source>
        <dbReference type="Proteomes" id="UP001501490"/>
    </source>
</evidence>
<keyword evidence="2" id="KW-0732">Signal</keyword>
<dbReference type="Proteomes" id="UP001501490">
    <property type="component" value="Unassembled WGS sequence"/>
</dbReference>
<evidence type="ECO:0000313" key="3">
    <source>
        <dbReference type="EMBL" id="GAA3640248.1"/>
    </source>
</evidence>
<dbReference type="EMBL" id="BAABAB010000050">
    <property type="protein sequence ID" value="GAA3640248.1"/>
    <property type="molecule type" value="Genomic_DNA"/>
</dbReference>
<protein>
    <recommendedName>
        <fullName evidence="5">SurA N-terminal domain-containing protein</fullName>
    </recommendedName>
</protein>
<proteinExistence type="predicted"/>
<organism evidence="3 4">
    <name type="scientific">Microlunatus ginsengisoli</name>
    <dbReference type="NCBI Taxonomy" id="363863"/>
    <lineage>
        <taxon>Bacteria</taxon>
        <taxon>Bacillati</taxon>
        <taxon>Actinomycetota</taxon>
        <taxon>Actinomycetes</taxon>
        <taxon>Propionibacteriales</taxon>
        <taxon>Propionibacteriaceae</taxon>
        <taxon>Microlunatus</taxon>
    </lineage>
</organism>
<accession>A0ABP7AU78</accession>
<reference evidence="4" key="1">
    <citation type="journal article" date="2019" name="Int. J. Syst. Evol. Microbiol.">
        <title>The Global Catalogue of Microorganisms (GCM) 10K type strain sequencing project: providing services to taxonomists for standard genome sequencing and annotation.</title>
        <authorList>
            <consortium name="The Broad Institute Genomics Platform"/>
            <consortium name="The Broad Institute Genome Sequencing Center for Infectious Disease"/>
            <person name="Wu L."/>
            <person name="Ma J."/>
        </authorList>
    </citation>
    <scope>NUCLEOTIDE SEQUENCE [LARGE SCALE GENOMIC DNA]</scope>
    <source>
        <strain evidence="4">JCM 16929</strain>
    </source>
</reference>
<comment type="caution">
    <text evidence="3">The sequence shown here is derived from an EMBL/GenBank/DDBJ whole genome shotgun (WGS) entry which is preliminary data.</text>
</comment>
<feature type="chain" id="PRO_5045786006" description="SurA N-terminal domain-containing protein" evidence="2">
    <location>
        <begin position="19"/>
        <end position="167"/>
    </location>
</feature>
<feature type="signal peptide" evidence="2">
    <location>
        <begin position="1"/>
        <end position="18"/>
    </location>
</feature>
<feature type="region of interest" description="Disordered" evidence="1">
    <location>
        <begin position="145"/>
        <end position="167"/>
    </location>
</feature>
<keyword evidence="4" id="KW-1185">Reference proteome</keyword>
<evidence type="ECO:0000256" key="2">
    <source>
        <dbReference type="SAM" id="SignalP"/>
    </source>
</evidence>